<keyword evidence="1" id="KW-0489">Methyltransferase</keyword>
<dbReference type="SUPFAM" id="SSF53335">
    <property type="entry name" value="S-adenosyl-L-methionine-dependent methyltransferases"/>
    <property type="match status" value="1"/>
</dbReference>
<gene>
    <name evidence="1" type="ORF">KDW03_06995</name>
</gene>
<accession>A0AAX3BAG2</accession>
<dbReference type="RefSeq" id="WP_271434374.1">
    <property type="nucleotide sequence ID" value="NZ_CP073355.1"/>
</dbReference>
<organism evidence="1 2">
    <name type="scientific">Thermospira aquatica</name>
    <dbReference type="NCBI Taxonomy" id="2828656"/>
    <lineage>
        <taxon>Bacteria</taxon>
        <taxon>Pseudomonadati</taxon>
        <taxon>Spirochaetota</taxon>
        <taxon>Spirochaetia</taxon>
        <taxon>Brevinematales</taxon>
        <taxon>Thermospiraceae</taxon>
        <taxon>Thermospira</taxon>
    </lineage>
</organism>
<dbReference type="CDD" id="cd02440">
    <property type="entry name" value="AdoMet_MTases"/>
    <property type="match status" value="1"/>
</dbReference>
<dbReference type="PANTHER" id="PTHR43861:SF6">
    <property type="entry name" value="METHYLTRANSFERASE TYPE 11"/>
    <property type="match status" value="1"/>
</dbReference>
<evidence type="ECO:0000313" key="2">
    <source>
        <dbReference type="Proteomes" id="UP001056539"/>
    </source>
</evidence>
<sequence>MIVRHAKNAQHVLEVGCSTGYILYGLKQFRYEVTGTDISPKALQCAKEFYGLEHLYSAAFPPPSLYGSFDVIIMSHLIEHVTDPKNLIDEAIKFLKEEGILIIVTPHIDSFGYKIFKNHYPTICPPFHLNFFNKNSIQYMLREFEIVELKTESTKEDGNPIHNFGVAIANLTKVKEKLKKRLLSEPKDEEAPYTETRLFTFIRSVLRILQLIHFPFFFVMDKLGLGENILVVAKKRSTH</sequence>
<keyword evidence="2" id="KW-1185">Reference proteome</keyword>
<dbReference type="KEGG" id="taqu:KDW03_06995"/>
<dbReference type="PANTHER" id="PTHR43861">
    <property type="entry name" value="TRANS-ACONITATE 2-METHYLTRANSFERASE-RELATED"/>
    <property type="match status" value="1"/>
</dbReference>
<dbReference type="Gene3D" id="3.40.50.150">
    <property type="entry name" value="Vaccinia Virus protein VP39"/>
    <property type="match status" value="1"/>
</dbReference>
<dbReference type="InterPro" id="IPR029063">
    <property type="entry name" value="SAM-dependent_MTases_sf"/>
</dbReference>
<protein>
    <submittedName>
        <fullName evidence="1">Class I SAM-dependent methyltransferase</fullName>
    </submittedName>
</protein>
<reference evidence="1" key="2">
    <citation type="submission" date="2022-06" db="EMBL/GenBank/DDBJ databases">
        <title>Thermospira aquatica gen. nov., sp. nov.</title>
        <authorList>
            <person name="Ben Ali Gam Z."/>
            <person name="Labat M."/>
        </authorList>
    </citation>
    <scope>NUCLEOTIDE SEQUENCE</scope>
    <source>
        <strain evidence="1">F1F22</strain>
    </source>
</reference>
<evidence type="ECO:0000313" key="1">
    <source>
        <dbReference type="EMBL" id="URA09248.1"/>
    </source>
</evidence>
<name>A0AAX3BAG2_9SPIR</name>
<keyword evidence="1" id="KW-0808">Transferase</keyword>
<dbReference type="EMBL" id="CP073355">
    <property type="protein sequence ID" value="URA09248.1"/>
    <property type="molecule type" value="Genomic_DNA"/>
</dbReference>
<proteinExistence type="predicted"/>
<dbReference type="Proteomes" id="UP001056539">
    <property type="component" value="Chromosome"/>
</dbReference>
<dbReference type="GO" id="GO:0032259">
    <property type="term" value="P:methylation"/>
    <property type="evidence" value="ECO:0007669"/>
    <property type="project" value="UniProtKB-KW"/>
</dbReference>
<dbReference type="GO" id="GO:0008168">
    <property type="term" value="F:methyltransferase activity"/>
    <property type="evidence" value="ECO:0007669"/>
    <property type="project" value="UniProtKB-KW"/>
</dbReference>
<dbReference type="AlphaFoldDB" id="A0AAX3BAG2"/>
<dbReference type="Pfam" id="PF13489">
    <property type="entry name" value="Methyltransf_23"/>
    <property type="match status" value="1"/>
</dbReference>
<reference evidence="1" key="1">
    <citation type="submission" date="2021-04" db="EMBL/GenBank/DDBJ databases">
        <authorList>
            <person name="Postec A."/>
        </authorList>
    </citation>
    <scope>NUCLEOTIDE SEQUENCE</scope>
    <source>
        <strain evidence="1">F1F22</strain>
    </source>
</reference>